<reference evidence="10" key="2">
    <citation type="submission" date="2016-04" db="EMBL/GenBank/DDBJ databases">
        <title>First Complete Genome Sequence of a Subdivision 6 Acidobacterium.</title>
        <authorList>
            <person name="Huang S."/>
            <person name="Vieira S."/>
            <person name="Bunk B."/>
            <person name="Riedel T."/>
            <person name="Sproeer C."/>
            <person name="Overmann J."/>
        </authorList>
    </citation>
    <scope>NUCLEOTIDE SEQUENCE [LARGE SCALE GENOMIC DNA]</scope>
    <source>
        <strain evidence="10">DSM 100886 HEG_-6_39</strain>
    </source>
</reference>
<dbReference type="InterPro" id="IPR017475">
    <property type="entry name" value="EPS_sugar_tfrase"/>
</dbReference>
<dbReference type="EMBL" id="CP015136">
    <property type="protein sequence ID" value="AMY11766.1"/>
    <property type="molecule type" value="Genomic_DNA"/>
</dbReference>
<name>A0A143PTV2_LUTPR</name>
<evidence type="ECO:0000256" key="1">
    <source>
        <dbReference type="ARBA" id="ARBA00004141"/>
    </source>
</evidence>
<evidence type="ECO:0000259" key="8">
    <source>
        <dbReference type="Pfam" id="PF02397"/>
    </source>
</evidence>
<evidence type="ECO:0000313" key="10">
    <source>
        <dbReference type="Proteomes" id="UP000076079"/>
    </source>
</evidence>
<comment type="subcellular location">
    <subcellularLocation>
        <location evidence="1">Membrane</location>
        <topology evidence="1">Multi-pass membrane protein</topology>
    </subcellularLocation>
</comment>
<feature type="domain" description="Bacterial sugar transferase" evidence="8">
    <location>
        <begin position="281"/>
        <end position="468"/>
    </location>
</feature>
<keyword evidence="3 9" id="KW-0808">Transferase</keyword>
<sequence length="474" mass="52451">MIAERARLINAAYVVSDVLATVLSLALAYTLRGVIPGDSIPFLSPLLPPFAWYLPVLACILLVWPLVFYALGLYGRQGRTLSSETSVILGAVAIAGLLLIAFIFTARQIFISRPVIVVFLLLDFVSVVGLRRMVRGLLIGGGQPRRVLVAGGRQEVADAAALVNAHRDWGLEVAGLVTDGRWHGTAQSEFRVLGAYQDLLRLVQEQHAGEVLIAPATGQLGDLHDIAAVIAQLEEQGTVVRLSMNFLPRSISHLSFDQLGEDFPLLTFSNSPGNEVLLAVRRVADVVIALSLLALLSPVLLAIAIGVKLASPGSVLFRQVRCGLHGRRFTFLKFRTMRTDAERLKPLLEQFNEMDGPAFKMTNDPRVFPFGGFLRRTSLDELPQLLNILRGDMSFVGPRPSVVEEVNQYAPWQRRRLSMKPGLTCLWQISGRNELTFDEWMRLDLEYIDNWSLWLDLKIAFKTIPAVLLGRGAR</sequence>
<feature type="transmembrane region" description="Helical" evidence="7">
    <location>
        <begin position="86"/>
        <end position="104"/>
    </location>
</feature>
<evidence type="ECO:0000313" key="9">
    <source>
        <dbReference type="EMBL" id="AMY11766.1"/>
    </source>
</evidence>
<dbReference type="PANTHER" id="PTHR30576:SF10">
    <property type="entry name" value="SLL5057 PROTEIN"/>
    <property type="match status" value="1"/>
</dbReference>
<dbReference type="KEGG" id="abac:LuPra_05028"/>
<dbReference type="GO" id="GO:0089702">
    <property type="term" value="F:undecaprenyl-phosphate glucose phosphotransferase activity"/>
    <property type="evidence" value="ECO:0007669"/>
    <property type="project" value="UniProtKB-EC"/>
</dbReference>
<dbReference type="AlphaFoldDB" id="A0A143PTV2"/>
<proteinExistence type="inferred from homology"/>
<keyword evidence="5 7" id="KW-1133">Transmembrane helix</keyword>
<feature type="transmembrane region" description="Helical" evidence="7">
    <location>
        <begin position="110"/>
        <end position="130"/>
    </location>
</feature>
<dbReference type="InterPro" id="IPR003362">
    <property type="entry name" value="Bact_transf"/>
</dbReference>
<feature type="transmembrane region" description="Helical" evidence="7">
    <location>
        <begin position="51"/>
        <end position="74"/>
    </location>
</feature>
<feature type="transmembrane region" description="Helical" evidence="7">
    <location>
        <begin position="286"/>
        <end position="307"/>
    </location>
</feature>
<dbReference type="RefSeq" id="WP_157899637.1">
    <property type="nucleotide sequence ID" value="NZ_CP015136.1"/>
</dbReference>
<feature type="transmembrane region" description="Helical" evidence="7">
    <location>
        <begin position="12"/>
        <end position="31"/>
    </location>
</feature>
<evidence type="ECO:0000256" key="5">
    <source>
        <dbReference type="ARBA" id="ARBA00022989"/>
    </source>
</evidence>
<dbReference type="Pfam" id="PF13727">
    <property type="entry name" value="CoA_binding_3"/>
    <property type="match status" value="1"/>
</dbReference>
<accession>A0A143PTV2</accession>
<comment type="similarity">
    <text evidence="2">Belongs to the bacterial sugar transferase family.</text>
</comment>
<protein>
    <submittedName>
        <fullName evidence="9">UDP-glucose:undecaprenyl-phosphate glucose-1-phosphate transferase</fullName>
        <ecNumber evidence="9">2.7.8.31</ecNumber>
    </submittedName>
</protein>
<reference evidence="9 10" key="1">
    <citation type="journal article" date="2016" name="Genome Announc.">
        <title>First Complete Genome Sequence of a Subdivision 6 Acidobacterium Strain.</title>
        <authorList>
            <person name="Huang S."/>
            <person name="Vieira S."/>
            <person name="Bunk B."/>
            <person name="Riedel T."/>
            <person name="Sproer C."/>
            <person name="Overmann J."/>
        </authorList>
    </citation>
    <scope>NUCLEOTIDE SEQUENCE [LARGE SCALE GENOMIC DNA]</scope>
    <source>
        <strain evidence="10">DSM 100886 HEG_-6_39</strain>
    </source>
</reference>
<dbReference type="PATRIC" id="fig|1813736.3.peg.5284"/>
<keyword evidence="10" id="KW-1185">Reference proteome</keyword>
<dbReference type="Pfam" id="PF02397">
    <property type="entry name" value="Bac_transf"/>
    <property type="match status" value="1"/>
</dbReference>
<dbReference type="NCBIfam" id="TIGR03025">
    <property type="entry name" value="EPS_sugtrans"/>
    <property type="match status" value="1"/>
</dbReference>
<dbReference type="GO" id="GO:0016020">
    <property type="term" value="C:membrane"/>
    <property type="evidence" value="ECO:0007669"/>
    <property type="project" value="UniProtKB-SubCell"/>
</dbReference>
<dbReference type="EC" id="2.7.8.31" evidence="9"/>
<evidence type="ECO:0000256" key="3">
    <source>
        <dbReference type="ARBA" id="ARBA00022679"/>
    </source>
</evidence>
<gene>
    <name evidence="9" type="primary">wcaJ_2</name>
    <name evidence="9" type="ORF">LuPra_05028</name>
</gene>
<evidence type="ECO:0000256" key="4">
    <source>
        <dbReference type="ARBA" id="ARBA00022692"/>
    </source>
</evidence>
<keyword evidence="6 7" id="KW-0472">Membrane</keyword>
<dbReference type="PANTHER" id="PTHR30576">
    <property type="entry name" value="COLANIC BIOSYNTHESIS UDP-GLUCOSE LIPID CARRIER TRANSFERASE"/>
    <property type="match status" value="1"/>
</dbReference>
<evidence type="ECO:0000256" key="2">
    <source>
        <dbReference type="ARBA" id="ARBA00006464"/>
    </source>
</evidence>
<keyword evidence="4 7" id="KW-0812">Transmembrane</keyword>
<organism evidence="9 10">
    <name type="scientific">Luteitalea pratensis</name>
    <dbReference type="NCBI Taxonomy" id="1855912"/>
    <lineage>
        <taxon>Bacteria</taxon>
        <taxon>Pseudomonadati</taxon>
        <taxon>Acidobacteriota</taxon>
        <taxon>Vicinamibacteria</taxon>
        <taxon>Vicinamibacterales</taxon>
        <taxon>Vicinamibacteraceae</taxon>
        <taxon>Luteitalea</taxon>
    </lineage>
</organism>
<dbReference type="OrthoDB" id="9808602at2"/>
<evidence type="ECO:0000256" key="7">
    <source>
        <dbReference type="SAM" id="Phobius"/>
    </source>
</evidence>
<dbReference type="Proteomes" id="UP000076079">
    <property type="component" value="Chromosome"/>
</dbReference>
<dbReference type="STRING" id="1855912.LuPra_05028"/>
<evidence type="ECO:0000256" key="6">
    <source>
        <dbReference type="ARBA" id="ARBA00023136"/>
    </source>
</evidence>